<dbReference type="InterPro" id="IPR051221">
    <property type="entry name" value="LDLR-related"/>
</dbReference>
<sequence>MASETRGSDKCMVHQFSCHKSGLCISKHQVCDGTFDCGSGDDSDEAECPGCPTDKFTCGSTFQRPGVCKPRYVRCDGHDDCGDGSDEHGCGEPY</sequence>
<evidence type="ECO:0000256" key="2">
    <source>
        <dbReference type="PROSITE-ProRule" id="PRU00124"/>
    </source>
</evidence>
<dbReference type="AlphaFoldDB" id="A0A448WHG9"/>
<protein>
    <submittedName>
        <fullName evidence="3">Uncharacterized protein</fullName>
    </submittedName>
</protein>
<name>A0A448WHG9_9PLAT</name>
<dbReference type="SMART" id="SM00192">
    <property type="entry name" value="LDLa"/>
    <property type="match status" value="2"/>
</dbReference>
<evidence type="ECO:0000313" key="3">
    <source>
        <dbReference type="EMBL" id="VEL11927.1"/>
    </source>
</evidence>
<dbReference type="PANTHER" id="PTHR22722">
    <property type="entry name" value="LOW-DENSITY LIPOPROTEIN RECEPTOR-RELATED PROTEIN 2-RELATED"/>
    <property type="match status" value="1"/>
</dbReference>
<dbReference type="OrthoDB" id="6142318at2759"/>
<dbReference type="InterPro" id="IPR036055">
    <property type="entry name" value="LDL_receptor-like_sf"/>
</dbReference>
<feature type="disulfide bond" evidence="2">
    <location>
        <begin position="75"/>
        <end position="90"/>
    </location>
</feature>
<dbReference type="CDD" id="cd00112">
    <property type="entry name" value="LDLa"/>
    <property type="match status" value="2"/>
</dbReference>
<reference evidence="3" key="1">
    <citation type="submission" date="2018-11" db="EMBL/GenBank/DDBJ databases">
        <authorList>
            <consortium name="Pathogen Informatics"/>
        </authorList>
    </citation>
    <scope>NUCLEOTIDE SEQUENCE</scope>
</reference>
<dbReference type="PRINTS" id="PR00261">
    <property type="entry name" value="LDLRECEPTOR"/>
</dbReference>
<evidence type="ECO:0000313" key="4">
    <source>
        <dbReference type="Proteomes" id="UP000784294"/>
    </source>
</evidence>
<keyword evidence="1 2" id="KW-1015">Disulfide bond</keyword>
<dbReference type="InterPro" id="IPR002172">
    <property type="entry name" value="LDrepeatLR_classA_rpt"/>
</dbReference>
<evidence type="ECO:0000256" key="1">
    <source>
        <dbReference type="ARBA" id="ARBA00023157"/>
    </source>
</evidence>
<dbReference type="GO" id="GO:0043235">
    <property type="term" value="C:receptor complex"/>
    <property type="evidence" value="ECO:0007669"/>
    <property type="project" value="TreeGrafter"/>
</dbReference>
<gene>
    <name evidence="3" type="ORF">PXEA_LOCUS5367</name>
</gene>
<proteinExistence type="predicted"/>
<dbReference type="GO" id="GO:0005886">
    <property type="term" value="C:plasma membrane"/>
    <property type="evidence" value="ECO:0007669"/>
    <property type="project" value="TreeGrafter"/>
</dbReference>
<dbReference type="PROSITE" id="PS50068">
    <property type="entry name" value="LDLRA_2"/>
    <property type="match status" value="2"/>
</dbReference>
<accession>A0A448WHG9</accession>
<dbReference type="EMBL" id="CAAALY010013274">
    <property type="protein sequence ID" value="VEL11927.1"/>
    <property type="molecule type" value="Genomic_DNA"/>
</dbReference>
<dbReference type="Pfam" id="PF00057">
    <property type="entry name" value="Ldl_recept_a"/>
    <property type="match status" value="2"/>
</dbReference>
<comment type="caution">
    <text evidence="3">The sequence shown here is derived from an EMBL/GenBank/DDBJ whole genome shotgun (WGS) entry which is preliminary data.</text>
</comment>
<dbReference type="Gene3D" id="4.10.400.10">
    <property type="entry name" value="Low-density Lipoprotein Receptor"/>
    <property type="match status" value="2"/>
</dbReference>
<comment type="caution">
    <text evidence="2">Lacks conserved residue(s) required for the propagation of feature annotation.</text>
</comment>
<dbReference type="SUPFAM" id="SSF57424">
    <property type="entry name" value="LDL receptor-like module"/>
    <property type="match status" value="2"/>
</dbReference>
<organism evidence="3 4">
    <name type="scientific">Protopolystoma xenopodis</name>
    <dbReference type="NCBI Taxonomy" id="117903"/>
    <lineage>
        <taxon>Eukaryota</taxon>
        <taxon>Metazoa</taxon>
        <taxon>Spiralia</taxon>
        <taxon>Lophotrochozoa</taxon>
        <taxon>Platyhelminthes</taxon>
        <taxon>Monogenea</taxon>
        <taxon>Polyopisthocotylea</taxon>
        <taxon>Polystomatidea</taxon>
        <taxon>Polystomatidae</taxon>
        <taxon>Protopolystoma</taxon>
    </lineage>
</organism>
<dbReference type="Proteomes" id="UP000784294">
    <property type="component" value="Unassembled WGS sequence"/>
</dbReference>
<keyword evidence="4" id="KW-1185">Reference proteome</keyword>